<gene>
    <name evidence="2" type="ORF">GTA08_BOTSDO09412</name>
</gene>
<accession>A0A8H4IKM8</accession>
<dbReference type="SUPFAM" id="SSF51445">
    <property type="entry name" value="(Trans)glycosidases"/>
    <property type="match status" value="1"/>
</dbReference>
<dbReference type="AlphaFoldDB" id="A0A8H4IKM8"/>
<dbReference type="OrthoDB" id="512920at2759"/>
<dbReference type="PANTHER" id="PTHR47182:SF2">
    <property type="entry name" value="CELL WALL ALPHA-1,3-GLUCAN SYNTHASE AGS1"/>
    <property type="match status" value="1"/>
</dbReference>
<dbReference type="InterPro" id="IPR017853">
    <property type="entry name" value="GH"/>
</dbReference>
<dbReference type="GO" id="GO:0047657">
    <property type="term" value="F:alpha-1,3-glucan synthase activity"/>
    <property type="evidence" value="ECO:0007669"/>
    <property type="project" value="TreeGrafter"/>
</dbReference>
<feature type="signal peptide" evidence="1">
    <location>
        <begin position="1"/>
        <end position="26"/>
    </location>
</feature>
<reference evidence="2" key="1">
    <citation type="submission" date="2020-04" db="EMBL/GenBank/DDBJ databases">
        <title>Genome Assembly and Annotation of Botryosphaeria dothidea sdau 11-99, a Latent Pathogen of Apple Fruit Ring Rot in China.</title>
        <authorList>
            <person name="Yu C."/>
            <person name="Diao Y."/>
            <person name="Lu Q."/>
            <person name="Zhao J."/>
            <person name="Cui S."/>
            <person name="Peng C."/>
            <person name="He B."/>
            <person name="Liu H."/>
        </authorList>
    </citation>
    <scope>NUCLEOTIDE SEQUENCE [LARGE SCALE GENOMIC DNA]</scope>
    <source>
        <strain evidence="2">Sdau11-99</strain>
    </source>
</reference>
<comment type="caution">
    <text evidence="2">The sequence shown here is derived from an EMBL/GenBank/DDBJ whole genome shotgun (WGS) entry which is preliminary data.</text>
</comment>
<sequence length="124" mass="14354">MCGNRLMLIFLLAWVVGGLRYEPSQARFNLNQNKTAIDPLDYWGEWSSHNYHPSPKNWRMPLYTIPLDRFADGDPANNDANGTVFEHNWMSNQYRFGGDAQGLRENLDYIQGTGIKESPWRICT</sequence>
<dbReference type="InterPro" id="IPR058655">
    <property type="entry name" value="Mok11-14/Ags1-like"/>
</dbReference>
<dbReference type="Proteomes" id="UP000572817">
    <property type="component" value="Unassembled WGS sequence"/>
</dbReference>
<dbReference type="GO" id="GO:0070600">
    <property type="term" value="P:fungal-type cell wall (1-&gt;3)-alpha-glucan biosynthetic process"/>
    <property type="evidence" value="ECO:0007669"/>
    <property type="project" value="TreeGrafter"/>
</dbReference>
<dbReference type="Gene3D" id="3.20.20.80">
    <property type="entry name" value="Glycosidases"/>
    <property type="match status" value="1"/>
</dbReference>
<feature type="chain" id="PRO_5034393869" evidence="1">
    <location>
        <begin position="27"/>
        <end position="124"/>
    </location>
</feature>
<keyword evidence="1" id="KW-0732">Signal</keyword>
<evidence type="ECO:0000313" key="3">
    <source>
        <dbReference type="Proteomes" id="UP000572817"/>
    </source>
</evidence>
<name>A0A8H4IKM8_9PEZI</name>
<protein>
    <submittedName>
        <fullName evidence="2">Uncharacterized protein</fullName>
    </submittedName>
</protein>
<proteinExistence type="predicted"/>
<evidence type="ECO:0000313" key="2">
    <source>
        <dbReference type="EMBL" id="KAF4302835.1"/>
    </source>
</evidence>
<dbReference type="PANTHER" id="PTHR47182">
    <property type="entry name" value="CELL WALL ALPHA-1,3-GLUCAN SYNTHASE AGS1-RELATED"/>
    <property type="match status" value="1"/>
</dbReference>
<organism evidence="2 3">
    <name type="scientific">Botryosphaeria dothidea</name>
    <dbReference type="NCBI Taxonomy" id="55169"/>
    <lineage>
        <taxon>Eukaryota</taxon>
        <taxon>Fungi</taxon>
        <taxon>Dikarya</taxon>
        <taxon>Ascomycota</taxon>
        <taxon>Pezizomycotina</taxon>
        <taxon>Dothideomycetes</taxon>
        <taxon>Dothideomycetes incertae sedis</taxon>
        <taxon>Botryosphaeriales</taxon>
        <taxon>Botryosphaeriaceae</taxon>
        <taxon>Botryosphaeria</taxon>
    </lineage>
</organism>
<dbReference type="GO" id="GO:0009277">
    <property type="term" value="C:fungal-type cell wall"/>
    <property type="evidence" value="ECO:0007669"/>
    <property type="project" value="TreeGrafter"/>
</dbReference>
<keyword evidence="3" id="KW-1185">Reference proteome</keyword>
<dbReference type="EMBL" id="WWBZ02000062">
    <property type="protein sequence ID" value="KAF4302835.1"/>
    <property type="molecule type" value="Genomic_DNA"/>
</dbReference>
<evidence type="ECO:0000256" key="1">
    <source>
        <dbReference type="SAM" id="SignalP"/>
    </source>
</evidence>